<dbReference type="InterPro" id="IPR017441">
    <property type="entry name" value="Protein_kinase_ATP_BS"/>
</dbReference>
<feature type="compositionally biased region" description="Basic and acidic residues" evidence="10">
    <location>
        <begin position="92"/>
        <end position="101"/>
    </location>
</feature>
<gene>
    <name evidence="12" type="ORF">DUNSADRAFT_11316</name>
</gene>
<evidence type="ECO:0000256" key="7">
    <source>
        <dbReference type="ARBA" id="ARBA00047559"/>
    </source>
</evidence>
<feature type="compositionally biased region" description="Polar residues" evidence="10">
    <location>
        <begin position="444"/>
        <end position="456"/>
    </location>
</feature>
<feature type="compositionally biased region" description="Low complexity" evidence="10">
    <location>
        <begin position="942"/>
        <end position="965"/>
    </location>
</feature>
<feature type="region of interest" description="Disordered" evidence="10">
    <location>
        <begin position="1"/>
        <end position="31"/>
    </location>
</feature>
<feature type="compositionally biased region" description="Low complexity" evidence="10">
    <location>
        <begin position="683"/>
        <end position="756"/>
    </location>
</feature>
<keyword evidence="3" id="KW-0808">Transferase</keyword>
<dbReference type="EMBL" id="MU069477">
    <property type="protein sequence ID" value="KAF5841757.1"/>
    <property type="molecule type" value="Genomic_DNA"/>
</dbReference>
<dbReference type="InterPro" id="IPR011009">
    <property type="entry name" value="Kinase-like_dom_sf"/>
</dbReference>
<comment type="caution">
    <text evidence="12">The sequence shown here is derived from an EMBL/GenBank/DDBJ whole genome shotgun (WGS) entry which is preliminary data.</text>
</comment>
<dbReference type="Pfam" id="PF00069">
    <property type="entry name" value="Pkinase"/>
    <property type="match status" value="1"/>
</dbReference>
<feature type="region of interest" description="Disordered" evidence="10">
    <location>
        <begin position="47"/>
        <end position="138"/>
    </location>
</feature>
<evidence type="ECO:0000259" key="11">
    <source>
        <dbReference type="PROSITE" id="PS50011"/>
    </source>
</evidence>
<protein>
    <recommendedName>
        <fullName evidence="2">mitogen-activated protein kinase kinase kinase</fullName>
        <ecNumber evidence="2">2.7.11.25</ecNumber>
    </recommendedName>
</protein>
<evidence type="ECO:0000256" key="4">
    <source>
        <dbReference type="ARBA" id="ARBA00022741"/>
    </source>
</evidence>
<dbReference type="Gene3D" id="1.10.510.10">
    <property type="entry name" value="Transferase(Phosphotransferase) domain 1"/>
    <property type="match status" value="1"/>
</dbReference>
<dbReference type="InterPro" id="IPR008271">
    <property type="entry name" value="Ser/Thr_kinase_AS"/>
</dbReference>
<keyword evidence="13" id="KW-1185">Reference proteome</keyword>
<feature type="compositionally biased region" description="Basic residues" evidence="10">
    <location>
        <begin position="794"/>
        <end position="804"/>
    </location>
</feature>
<feature type="binding site" evidence="9">
    <location>
        <position position="172"/>
    </location>
    <ligand>
        <name>ATP</name>
        <dbReference type="ChEBI" id="CHEBI:30616"/>
    </ligand>
</feature>
<accession>A0ABQ7H4I1</accession>
<evidence type="ECO:0000313" key="12">
    <source>
        <dbReference type="EMBL" id="KAF5841757.1"/>
    </source>
</evidence>
<dbReference type="InterPro" id="IPR050538">
    <property type="entry name" value="MAP_kinase_kinase_kinase"/>
</dbReference>
<dbReference type="EC" id="2.7.11.25" evidence="2"/>
<evidence type="ECO:0000256" key="9">
    <source>
        <dbReference type="PROSITE-ProRule" id="PRU10141"/>
    </source>
</evidence>
<dbReference type="InterPro" id="IPR000719">
    <property type="entry name" value="Prot_kinase_dom"/>
</dbReference>
<proteinExistence type="inferred from homology"/>
<evidence type="ECO:0000256" key="1">
    <source>
        <dbReference type="ARBA" id="ARBA00006529"/>
    </source>
</evidence>
<comment type="similarity">
    <text evidence="1">Belongs to the protein kinase superfamily. STE Ser/Thr protein kinase family. MAP kinase kinase kinase subfamily.</text>
</comment>
<feature type="compositionally biased region" description="Pro residues" evidence="10">
    <location>
        <begin position="410"/>
        <end position="427"/>
    </location>
</feature>
<keyword evidence="5" id="KW-0418">Kinase</keyword>
<dbReference type="PROSITE" id="PS00108">
    <property type="entry name" value="PROTEIN_KINASE_ST"/>
    <property type="match status" value="1"/>
</dbReference>
<dbReference type="SMART" id="SM00220">
    <property type="entry name" value="S_TKc"/>
    <property type="match status" value="1"/>
</dbReference>
<keyword evidence="6 9" id="KW-0067">ATP-binding</keyword>
<comment type="catalytic activity">
    <reaction evidence="7">
        <text>L-threonyl-[protein] + ATP = O-phospho-L-threonyl-[protein] + ADP + H(+)</text>
        <dbReference type="Rhea" id="RHEA:46608"/>
        <dbReference type="Rhea" id="RHEA-COMP:11060"/>
        <dbReference type="Rhea" id="RHEA-COMP:11605"/>
        <dbReference type="ChEBI" id="CHEBI:15378"/>
        <dbReference type="ChEBI" id="CHEBI:30013"/>
        <dbReference type="ChEBI" id="CHEBI:30616"/>
        <dbReference type="ChEBI" id="CHEBI:61977"/>
        <dbReference type="ChEBI" id="CHEBI:456216"/>
        <dbReference type="EC" id="2.7.11.25"/>
    </reaction>
</comment>
<evidence type="ECO:0000256" key="10">
    <source>
        <dbReference type="SAM" id="MobiDB-lite"/>
    </source>
</evidence>
<dbReference type="PROSITE" id="PS50011">
    <property type="entry name" value="PROTEIN_KINASE_DOM"/>
    <property type="match status" value="1"/>
</dbReference>
<feature type="compositionally biased region" description="Low complexity" evidence="10">
    <location>
        <begin position="77"/>
        <end position="91"/>
    </location>
</feature>
<dbReference type="CDD" id="cd06606">
    <property type="entry name" value="STKc_MAPKKK"/>
    <property type="match status" value="1"/>
</dbReference>
<keyword evidence="4 9" id="KW-0547">Nucleotide-binding</keyword>
<reference evidence="12" key="1">
    <citation type="submission" date="2017-08" db="EMBL/GenBank/DDBJ databases">
        <authorList>
            <person name="Polle J.E."/>
            <person name="Barry K."/>
            <person name="Cushman J."/>
            <person name="Schmutz J."/>
            <person name="Tran D."/>
            <person name="Hathwaick L.T."/>
            <person name="Yim W.C."/>
            <person name="Jenkins J."/>
            <person name="Mckie-Krisberg Z.M."/>
            <person name="Prochnik S."/>
            <person name="Lindquist E."/>
            <person name="Dockter R.B."/>
            <person name="Adam C."/>
            <person name="Molina H."/>
            <person name="Bunkerborg J."/>
            <person name="Jin E."/>
            <person name="Buchheim M."/>
            <person name="Magnuson J."/>
        </authorList>
    </citation>
    <scope>NUCLEOTIDE SEQUENCE</scope>
    <source>
        <strain evidence="12">CCAP 19/18</strain>
    </source>
</reference>
<evidence type="ECO:0000256" key="6">
    <source>
        <dbReference type="ARBA" id="ARBA00022840"/>
    </source>
</evidence>
<evidence type="ECO:0000256" key="3">
    <source>
        <dbReference type="ARBA" id="ARBA00022679"/>
    </source>
</evidence>
<feature type="compositionally biased region" description="Low complexity" evidence="10">
    <location>
        <begin position="640"/>
        <end position="649"/>
    </location>
</feature>
<feature type="domain" description="Protein kinase" evidence="11">
    <location>
        <begin position="143"/>
        <end position="399"/>
    </location>
</feature>
<dbReference type="PANTHER" id="PTHR48016:SF56">
    <property type="entry name" value="MAPKK KINASE"/>
    <property type="match status" value="1"/>
</dbReference>
<organism evidence="12 13">
    <name type="scientific">Dunaliella salina</name>
    <name type="common">Green alga</name>
    <name type="synonym">Protococcus salinus</name>
    <dbReference type="NCBI Taxonomy" id="3046"/>
    <lineage>
        <taxon>Eukaryota</taxon>
        <taxon>Viridiplantae</taxon>
        <taxon>Chlorophyta</taxon>
        <taxon>core chlorophytes</taxon>
        <taxon>Chlorophyceae</taxon>
        <taxon>CS clade</taxon>
        <taxon>Chlamydomonadales</taxon>
        <taxon>Dunaliellaceae</taxon>
        <taxon>Dunaliella</taxon>
    </lineage>
</organism>
<name>A0ABQ7H4I1_DUNSA</name>
<dbReference type="SUPFAM" id="SSF56112">
    <property type="entry name" value="Protein kinase-like (PK-like)"/>
    <property type="match status" value="1"/>
</dbReference>
<feature type="compositionally biased region" description="Pro residues" evidence="10">
    <location>
        <begin position="668"/>
        <end position="682"/>
    </location>
</feature>
<dbReference type="PANTHER" id="PTHR48016">
    <property type="entry name" value="MAP KINASE KINASE KINASE SSK2-RELATED-RELATED"/>
    <property type="match status" value="1"/>
</dbReference>
<feature type="region of interest" description="Disordered" evidence="10">
    <location>
        <begin position="401"/>
        <end position="1032"/>
    </location>
</feature>
<evidence type="ECO:0000256" key="5">
    <source>
        <dbReference type="ARBA" id="ARBA00022777"/>
    </source>
</evidence>
<dbReference type="PROSITE" id="PS00107">
    <property type="entry name" value="PROTEIN_KINASE_ATP"/>
    <property type="match status" value="1"/>
</dbReference>
<evidence type="ECO:0000256" key="2">
    <source>
        <dbReference type="ARBA" id="ARBA00012406"/>
    </source>
</evidence>
<dbReference type="Proteomes" id="UP000815325">
    <property type="component" value="Unassembled WGS sequence"/>
</dbReference>
<feature type="compositionally biased region" description="Low complexity" evidence="10">
    <location>
        <begin position="848"/>
        <end position="864"/>
    </location>
</feature>
<evidence type="ECO:0000256" key="8">
    <source>
        <dbReference type="ARBA" id="ARBA00048329"/>
    </source>
</evidence>
<feature type="compositionally biased region" description="Low complexity" evidence="10">
    <location>
        <begin position="564"/>
        <end position="589"/>
    </location>
</feature>
<feature type="compositionally biased region" description="Low complexity" evidence="10">
    <location>
        <begin position="507"/>
        <end position="524"/>
    </location>
</feature>
<sequence length="1032" mass="108724">MGNLCGKPLVNEHMRSSSGSGRADEIPGAGRAAVAAAGLEQYCSETTTNAPAASAGTQQSRTPQPHSNGQQAGAGGPQPSASGSTTTTTTTRETRENEKGDGLMPLGQPAIHEEYPLPRHHTSNNNSGHHEDFSPPQTVPLSWTKGKLIGAGAFGRVFQGLDDDTGQIVAVKQVALTKDETLKGRVAEHVRALEAEVAVLLQLNHRNIVRYLGTERTEDTLNIFLEYVPGGSIASMIEKFGPLKTSVIRMYAQQILKGLEYLHQKKIMHRDIKGANILVDGRGTVKLADFGASKKIENLATVGSGSKSIRGTPYWMAPEVVEQMEHSHPLSGHNFHAQGTAALFDQILVAAMFHIASTKEPPPLPEHLPPEAKDFLLLCFNRVPKDRPNATKLLRHPWMAGCGSTQPSPMKAPPLPALPPQSQPAPPKQDTEQEHGQRYPAPPQQHSEAQASNSEIGQEGAGSNIGPHGLPPLVPGARASGHQHVQHEPNQQQEHKPPPFSPPAVPNPTNAAPAPAPQPLFAGPTPTPNTNARGTAGGVSGRAPSHTLPAHITQPQYAPPPPQQQQHLRAAPAAPMHTAPSATPAAVATAPPPPHAFPTEPQGPAAHTSGPPKHGPLSARANYTPTPSTPPGGANGGAGIAAQGAAAHARLPATASPLKGAQLRSMPIPRPSPHMFPQPRPQPQQQQQQQQTPAQSHLQPQPQMAQQQPLKQQQLHQQQTPSQSRLQLQPQMAQQQPHLQQQLPNQAQPQQQQQQQGPVPRTALISTDFNPMEEPCWGAQGKQRGGDQAGGLQHNHKLQQHPHPHNTDKDVPPPVSARRPTAVTTVTNKLGAGGETAATDKDVPPPVSARRPTTAAVTTAAASRLGVGGETAAADRGIPAPVSARRPAGTAVTATTPNRPGAGGEAAAADRDVPAPVSARRPTATAVTINATGRPGAGGETAAGVAGSAQPQQQQQQLQQQRRVYPGPPPLRVPGSRPPQLDQGPFSQEQDAMPVKDSKMQNWRDALIKEMASKRQGGFRPPPGAAAAATAK</sequence>
<evidence type="ECO:0000313" key="13">
    <source>
        <dbReference type="Proteomes" id="UP000815325"/>
    </source>
</evidence>
<comment type="catalytic activity">
    <reaction evidence="8">
        <text>L-seryl-[protein] + ATP = O-phospho-L-seryl-[protein] + ADP + H(+)</text>
        <dbReference type="Rhea" id="RHEA:17989"/>
        <dbReference type="Rhea" id="RHEA-COMP:9863"/>
        <dbReference type="Rhea" id="RHEA-COMP:11604"/>
        <dbReference type="ChEBI" id="CHEBI:15378"/>
        <dbReference type="ChEBI" id="CHEBI:29999"/>
        <dbReference type="ChEBI" id="CHEBI:30616"/>
        <dbReference type="ChEBI" id="CHEBI:83421"/>
        <dbReference type="ChEBI" id="CHEBI:456216"/>
        <dbReference type="EC" id="2.7.11.25"/>
    </reaction>
</comment>
<feature type="compositionally biased region" description="Polar residues" evidence="10">
    <location>
        <begin position="47"/>
        <end position="68"/>
    </location>
</feature>